<dbReference type="PANTHER" id="PTHR43564">
    <property type="entry name" value="KYNURENINE FORMAMIDASE-LIKE PROTEIN"/>
    <property type="match status" value="1"/>
</dbReference>
<dbReference type="EMBL" id="CP035758">
    <property type="protein sequence ID" value="QBD75624.1"/>
    <property type="molecule type" value="Genomic_DNA"/>
</dbReference>
<reference evidence="1 2" key="1">
    <citation type="submission" date="2019-01" db="EMBL/GenBank/DDBJ databases">
        <title>Ktedonosporobacter rubrisoli SCAWS-G2.</title>
        <authorList>
            <person name="Huang Y."/>
            <person name="Yan B."/>
        </authorList>
    </citation>
    <scope>NUCLEOTIDE SEQUENCE [LARGE SCALE GENOMIC DNA]</scope>
    <source>
        <strain evidence="1 2">SCAWS-G2</strain>
    </source>
</reference>
<dbReference type="InterPro" id="IPR007325">
    <property type="entry name" value="KFase/CYL"/>
</dbReference>
<evidence type="ECO:0000313" key="2">
    <source>
        <dbReference type="Proteomes" id="UP000290365"/>
    </source>
</evidence>
<dbReference type="OrthoDB" id="9796085at2"/>
<organism evidence="1 2">
    <name type="scientific">Ktedonosporobacter rubrisoli</name>
    <dbReference type="NCBI Taxonomy" id="2509675"/>
    <lineage>
        <taxon>Bacteria</taxon>
        <taxon>Bacillati</taxon>
        <taxon>Chloroflexota</taxon>
        <taxon>Ktedonobacteria</taxon>
        <taxon>Ktedonobacterales</taxon>
        <taxon>Ktedonosporobacteraceae</taxon>
        <taxon>Ktedonosporobacter</taxon>
    </lineage>
</organism>
<dbReference type="GO" id="GO:0004061">
    <property type="term" value="F:arylformamidase activity"/>
    <property type="evidence" value="ECO:0007669"/>
    <property type="project" value="InterPro"/>
</dbReference>
<evidence type="ECO:0000313" key="1">
    <source>
        <dbReference type="EMBL" id="QBD75624.1"/>
    </source>
</evidence>
<dbReference type="RefSeq" id="WP_129886222.1">
    <property type="nucleotide sequence ID" value="NZ_CP035758.1"/>
</dbReference>
<gene>
    <name evidence="1" type="ORF">EPA93_06230</name>
</gene>
<dbReference type="GO" id="GO:0019441">
    <property type="term" value="P:L-tryptophan catabolic process to kynurenine"/>
    <property type="evidence" value="ECO:0007669"/>
    <property type="project" value="InterPro"/>
</dbReference>
<dbReference type="Proteomes" id="UP000290365">
    <property type="component" value="Chromosome"/>
</dbReference>
<dbReference type="Pfam" id="PF04199">
    <property type="entry name" value="Cyclase"/>
    <property type="match status" value="1"/>
</dbReference>
<proteinExistence type="predicted"/>
<accession>A0A4P6JKF0</accession>
<dbReference type="PANTHER" id="PTHR43564:SF2">
    <property type="entry name" value="BLR6059 PROTEIN"/>
    <property type="match status" value="1"/>
</dbReference>
<name>A0A4P6JKF0_KTERU</name>
<dbReference type="KEGG" id="kbs:EPA93_06230"/>
<keyword evidence="2" id="KW-1185">Reference proteome</keyword>
<sequence length="255" mass="29113">MRFIDLSVPLANQALYDPWKPAFHYLTHEGEGLEWMKGAFGVAEKDLVLSEGKGAAFEEITLITHAGTHVDAPWHYGPMSEGKKARTIDECPLEWFYGDGVVLDMRHKRPKERITIADLQQALERIDYRLKPLDIVLIMSGRDKFLSQPEYFEQPGMTWDSTLWLVNQGIKVIGVDMYGFDRRFEDMAEEFKRTGDGRVVWEAHFAGIQKEYCQIEKLANLDKIPQPYGFTISCFPVKIQGASGGWARPVAIVKE</sequence>
<dbReference type="AlphaFoldDB" id="A0A4P6JKF0"/>
<dbReference type="Gene3D" id="3.50.30.50">
    <property type="entry name" value="Putative cyclase"/>
    <property type="match status" value="1"/>
</dbReference>
<dbReference type="InterPro" id="IPR037175">
    <property type="entry name" value="KFase_sf"/>
</dbReference>
<protein>
    <submittedName>
        <fullName evidence="1">Cyclase family protein</fullName>
    </submittedName>
</protein>
<dbReference type="SUPFAM" id="SSF102198">
    <property type="entry name" value="Putative cyclase"/>
    <property type="match status" value="1"/>
</dbReference>